<name>A0A8S1J790_9CHLO</name>
<comment type="caution">
    <text evidence="1">The sequence shown here is derived from an EMBL/GenBank/DDBJ whole genome shotgun (WGS) entry which is preliminary data.</text>
</comment>
<proteinExistence type="predicted"/>
<keyword evidence="2" id="KW-1185">Reference proteome</keyword>
<sequence>MERWKMCRYSYQETMGHISSTLLLCYCDVGSLDSRTLQPLKVLQCSLSGSSGRAAISQLFIPSTYFRIIWPQIHILEGWFGLVEMAVNRMLLGKVNFQFLLFVTYAVEKRRACCVVIIWQLQ</sequence>
<gene>
    <name evidence="1" type="ORF">OSTQU699_LOCUS6959</name>
</gene>
<evidence type="ECO:0000313" key="2">
    <source>
        <dbReference type="Proteomes" id="UP000708148"/>
    </source>
</evidence>
<dbReference type="AlphaFoldDB" id="A0A8S1J790"/>
<evidence type="ECO:0000313" key="1">
    <source>
        <dbReference type="EMBL" id="CAD7701602.1"/>
    </source>
</evidence>
<protein>
    <submittedName>
        <fullName evidence="1">Uncharacterized protein</fullName>
    </submittedName>
</protein>
<reference evidence="1" key="1">
    <citation type="submission" date="2020-12" db="EMBL/GenBank/DDBJ databases">
        <authorList>
            <person name="Iha C."/>
        </authorList>
    </citation>
    <scope>NUCLEOTIDE SEQUENCE</scope>
</reference>
<dbReference type="Proteomes" id="UP000708148">
    <property type="component" value="Unassembled WGS sequence"/>
</dbReference>
<accession>A0A8S1J790</accession>
<organism evidence="1 2">
    <name type="scientific">Ostreobium quekettii</name>
    <dbReference type="NCBI Taxonomy" id="121088"/>
    <lineage>
        <taxon>Eukaryota</taxon>
        <taxon>Viridiplantae</taxon>
        <taxon>Chlorophyta</taxon>
        <taxon>core chlorophytes</taxon>
        <taxon>Ulvophyceae</taxon>
        <taxon>TCBD clade</taxon>
        <taxon>Bryopsidales</taxon>
        <taxon>Ostreobineae</taxon>
        <taxon>Ostreobiaceae</taxon>
        <taxon>Ostreobium</taxon>
    </lineage>
</organism>
<dbReference type="EMBL" id="CAJHUC010001582">
    <property type="protein sequence ID" value="CAD7701602.1"/>
    <property type="molecule type" value="Genomic_DNA"/>
</dbReference>